<dbReference type="PROSITE" id="PS51885">
    <property type="entry name" value="NEPRILYSIN"/>
    <property type="match status" value="1"/>
</dbReference>
<dbReference type="Pfam" id="PF05649">
    <property type="entry name" value="Peptidase_M13_N"/>
    <property type="match status" value="1"/>
</dbReference>
<evidence type="ECO:0000259" key="9">
    <source>
        <dbReference type="Pfam" id="PF01431"/>
    </source>
</evidence>
<evidence type="ECO:0000256" key="7">
    <source>
        <dbReference type="ARBA" id="ARBA00022833"/>
    </source>
</evidence>
<dbReference type="OrthoDB" id="7867452at2759"/>
<evidence type="ECO:0000256" key="3">
    <source>
        <dbReference type="ARBA" id="ARBA00007357"/>
    </source>
</evidence>
<dbReference type="GO" id="GO:0046872">
    <property type="term" value="F:metal ion binding"/>
    <property type="evidence" value="ECO:0007669"/>
    <property type="project" value="UniProtKB-KW"/>
</dbReference>
<comment type="subcellular location">
    <subcellularLocation>
        <location evidence="2">Cell membrane</location>
        <topology evidence="2">Single-pass type II membrane protein</topology>
    </subcellularLocation>
</comment>
<dbReference type="InterPro" id="IPR042089">
    <property type="entry name" value="Peptidase_M13_dom_2"/>
</dbReference>
<keyword evidence="8" id="KW-0482">Metalloprotease</keyword>
<dbReference type="GO" id="GO:0004222">
    <property type="term" value="F:metalloendopeptidase activity"/>
    <property type="evidence" value="ECO:0007669"/>
    <property type="project" value="InterPro"/>
</dbReference>
<dbReference type="GO" id="GO:0005886">
    <property type="term" value="C:plasma membrane"/>
    <property type="evidence" value="ECO:0007669"/>
    <property type="project" value="UniProtKB-SubCell"/>
</dbReference>
<dbReference type="PANTHER" id="PTHR11733:SF228">
    <property type="entry name" value="PROTEIN GONE EARLY"/>
    <property type="match status" value="1"/>
</dbReference>
<evidence type="ECO:0000313" key="12">
    <source>
        <dbReference type="Proteomes" id="UP000801492"/>
    </source>
</evidence>
<comment type="caution">
    <text evidence="11">The sequence shown here is derived from an EMBL/GenBank/DDBJ whole genome shotgun (WGS) entry which is preliminary data.</text>
</comment>
<dbReference type="InterPro" id="IPR000718">
    <property type="entry name" value="Peptidase_M13"/>
</dbReference>
<name>A0A8K0GBX4_IGNLU</name>
<dbReference type="InterPro" id="IPR024079">
    <property type="entry name" value="MetalloPept_cat_dom_sf"/>
</dbReference>
<evidence type="ECO:0000256" key="2">
    <source>
        <dbReference type="ARBA" id="ARBA00004401"/>
    </source>
</evidence>
<comment type="cofactor">
    <cofactor evidence="1">
        <name>Zn(2+)</name>
        <dbReference type="ChEBI" id="CHEBI:29105"/>
    </cofactor>
</comment>
<dbReference type="Proteomes" id="UP000801492">
    <property type="component" value="Unassembled WGS sequence"/>
</dbReference>
<dbReference type="AlphaFoldDB" id="A0A8K0GBX4"/>
<proteinExistence type="inferred from homology"/>
<organism evidence="11 12">
    <name type="scientific">Ignelater luminosus</name>
    <name type="common">Cucubano</name>
    <name type="synonym">Pyrophorus luminosus</name>
    <dbReference type="NCBI Taxonomy" id="2038154"/>
    <lineage>
        <taxon>Eukaryota</taxon>
        <taxon>Metazoa</taxon>
        <taxon>Ecdysozoa</taxon>
        <taxon>Arthropoda</taxon>
        <taxon>Hexapoda</taxon>
        <taxon>Insecta</taxon>
        <taxon>Pterygota</taxon>
        <taxon>Neoptera</taxon>
        <taxon>Endopterygota</taxon>
        <taxon>Coleoptera</taxon>
        <taxon>Polyphaga</taxon>
        <taxon>Elateriformia</taxon>
        <taxon>Elateroidea</taxon>
        <taxon>Elateridae</taxon>
        <taxon>Agrypninae</taxon>
        <taxon>Pyrophorini</taxon>
        <taxon>Ignelater</taxon>
    </lineage>
</organism>
<dbReference type="Gene3D" id="1.10.1380.10">
    <property type="entry name" value="Neutral endopeptidase , domain2"/>
    <property type="match status" value="1"/>
</dbReference>
<comment type="similarity">
    <text evidence="3">Belongs to the peptidase M13 family.</text>
</comment>
<evidence type="ECO:0000256" key="4">
    <source>
        <dbReference type="ARBA" id="ARBA00022670"/>
    </source>
</evidence>
<accession>A0A8K0GBX4</accession>
<feature type="domain" description="Peptidase M13 C-terminal" evidence="9">
    <location>
        <begin position="353"/>
        <end position="543"/>
    </location>
</feature>
<sequence length="554" mass="63490">MEDFSPNHVLRQLHVKYGVSPYFKVSVEPNPFIPGANSITISPSGLGLPDRSYYYTRQDDPIQKAYKQLIRDVVVYLSVTRIEAEKFGEDMFYYEKRIAEITPHSYEMLNPVNTHNSIKLSELKITAASLPLQDILTALFPESNVTEETEVIVTSPSYLTKVSQITATTDRAIFNSYVIWTLVRKYLPYLSSQFTLTVDSFHSELLGVQHSIPRWEKCSRFVKQCMGLAVESALESQNPIRNKTKTEITNIFQEVSKAVQTRLKEYKISSELKQYLQRKISKLKLQIGLPDLIRKDYLKNYYSKLIILKTNLFESFKNSLSFKRKIEEQLLIAPHSQDKLVFHATYYSTQVSYSAALNTVIVPRAMLTEFIYEDDYPSSILYGRLGVQIANAILSSVLPFDSAWNANSRLLSHYHSIVNESHQSVDSTRSCLTNFVLAHELGLSENSAELTSLSVLKHSSSINIAHQALENYLKDRSHMHQPSLEKLEDSALFFLSYAQTECSRNTKQQELYDSLVNYQLPPKSQLEVAWHQIPEFQTSLECSISKNERCSDIF</sequence>
<dbReference type="PANTHER" id="PTHR11733">
    <property type="entry name" value="ZINC METALLOPROTEASE FAMILY M13 NEPRILYSIN-RELATED"/>
    <property type="match status" value="1"/>
</dbReference>
<keyword evidence="4" id="KW-0645">Protease</keyword>
<dbReference type="Pfam" id="PF01431">
    <property type="entry name" value="Peptidase_M13"/>
    <property type="match status" value="1"/>
</dbReference>
<gene>
    <name evidence="11" type="ORF">ILUMI_07107</name>
</gene>
<dbReference type="GO" id="GO:0016485">
    <property type="term" value="P:protein processing"/>
    <property type="evidence" value="ECO:0007669"/>
    <property type="project" value="TreeGrafter"/>
</dbReference>
<keyword evidence="5" id="KW-0479">Metal-binding</keyword>
<evidence type="ECO:0000256" key="5">
    <source>
        <dbReference type="ARBA" id="ARBA00022723"/>
    </source>
</evidence>
<keyword evidence="12" id="KW-1185">Reference proteome</keyword>
<evidence type="ECO:0000259" key="10">
    <source>
        <dbReference type="Pfam" id="PF05649"/>
    </source>
</evidence>
<evidence type="ECO:0000256" key="1">
    <source>
        <dbReference type="ARBA" id="ARBA00001947"/>
    </source>
</evidence>
<protein>
    <recommendedName>
        <fullName evidence="13">Peptidase M13 N-terminal domain-containing protein</fullName>
    </recommendedName>
</protein>
<dbReference type="InterPro" id="IPR018497">
    <property type="entry name" value="Peptidase_M13_C"/>
</dbReference>
<evidence type="ECO:0000256" key="8">
    <source>
        <dbReference type="ARBA" id="ARBA00023049"/>
    </source>
</evidence>
<evidence type="ECO:0008006" key="13">
    <source>
        <dbReference type="Google" id="ProtNLM"/>
    </source>
</evidence>
<dbReference type="EMBL" id="VTPC01003060">
    <property type="protein sequence ID" value="KAF2899070.1"/>
    <property type="molecule type" value="Genomic_DNA"/>
</dbReference>
<dbReference type="CDD" id="cd08662">
    <property type="entry name" value="M13"/>
    <property type="match status" value="1"/>
</dbReference>
<reference evidence="11" key="1">
    <citation type="submission" date="2019-08" db="EMBL/GenBank/DDBJ databases">
        <title>The genome of the North American firefly Photinus pyralis.</title>
        <authorList>
            <consortium name="Photinus pyralis genome working group"/>
            <person name="Fallon T.R."/>
            <person name="Sander Lower S.E."/>
            <person name="Weng J.-K."/>
        </authorList>
    </citation>
    <scope>NUCLEOTIDE SEQUENCE</scope>
    <source>
        <strain evidence="11">TRF0915ILg1</strain>
        <tissue evidence="11">Whole body</tissue>
    </source>
</reference>
<evidence type="ECO:0000256" key="6">
    <source>
        <dbReference type="ARBA" id="ARBA00022801"/>
    </source>
</evidence>
<keyword evidence="6" id="KW-0378">Hydrolase</keyword>
<feature type="domain" description="Peptidase M13 N-terminal" evidence="10">
    <location>
        <begin position="4"/>
        <end position="290"/>
    </location>
</feature>
<dbReference type="Gene3D" id="3.40.390.10">
    <property type="entry name" value="Collagenase (Catalytic Domain)"/>
    <property type="match status" value="1"/>
</dbReference>
<evidence type="ECO:0000313" key="11">
    <source>
        <dbReference type="EMBL" id="KAF2899070.1"/>
    </source>
</evidence>
<dbReference type="InterPro" id="IPR008753">
    <property type="entry name" value="Peptidase_M13_N"/>
</dbReference>
<keyword evidence="7" id="KW-0862">Zinc</keyword>
<dbReference type="SUPFAM" id="SSF55486">
    <property type="entry name" value="Metalloproteases ('zincins'), catalytic domain"/>
    <property type="match status" value="1"/>
</dbReference>